<dbReference type="PANTHER" id="PTHR11607:SF3">
    <property type="entry name" value="LYSOSOMAL ALPHA-MANNOSIDASE"/>
    <property type="match status" value="1"/>
</dbReference>
<dbReference type="GO" id="GO:0004559">
    <property type="term" value="F:alpha-mannosidase activity"/>
    <property type="evidence" value="ECO:0007669"/>
    <property type="project" value="TreeGrafter"/>
</dbReference>
<organism evidence="2">
    <name type="scientific">Clastoptera arizonana</name>
    <name type="common">Arizona spittle bug</name>
    <dbReference type="NCBI Taxonomy" id="38151"/>
    <lineage>
        <taxon>Eukaryota</taxon>
        <taxon>Metazoa</taxon>
        <taxon>Ecdysozoa</taxon>
        <taxon>Arthropoda</taxon>
        <taxon>Hexapoda</taxon>
        <taxon>Insecta</taxon>
        <taxon>Pterygota</taxon>
        <taxon>Neoptera</taxon>
        <taxon>Paraneoptera</taxon>
        <taxon>Hemiptera</taxon>
        <taxon>Auchenorrhyncha</taxon>
        <taxon>Cercopoidea</taxon>
        <taxon>Clastopteridae</taxon>
        <taxon>Clastoptera</taxon>
    </lineage>
</organism>
<feature type="domain" description="Glycosyl hydrolases family 38 C-terminal" evidence="1">
    <location>
        <begin position="25"/>
        <end position="126"/>
    </location>
</feature>
<evidence type="ECO:0000313" key="2">
    <source>
        <dbReference type="EMBL" id="JAS24452.1"/>
    </source>
</evidence>
<dbReference type="GO" id="GO:0030246">
    <property type="term" value="F:carbohydrate binding"/>
    <property type="evidence" value="ECO:0007669"/>
    <property type="project" value="InterPro"/>
</dbReference>
<protein>
    <recommendedName>
        <fullName evidence="1">Glycosyl hydrolases family 38 C-terminal domain-containing protein</fullName>
    </recommendedName>
</protein>
<dbReference type="Pfam" id="PF17677">
    <property type="entry name" value="Glyco_hydro38C2"/>
    <property type="match status" value="1"/>
</dbReference>
<dbReference type="Gene3D" id="2.60.40.1360">
    <property type="match status" value="1"/>
</dbReference>
<reference evidence="2" key="1">
    <citation type="submission" date="2015-12" db="EMBL/GenBank/DDBJ databases">
        <title>De novo transcriptome assembly of four potential Pierce s Disease insect vectors from Arizona vineyards.</title>
        <authorList>
            <person name="Tassone E.E."/>
        </authorList>
    </citation>
    <scope>NUCLEOTIDE SEQUENCE</scope>
</reference>
<dbReference type="InterPro" id="IPR041147">
    <property type="entry name" value="GH38_C"/>
</dbReference>
<dbReference type="InterPro" id="IPR050843">
    <property type="entry name" value="Glycosyl_Hydrlase_38"/>
</dbReference>
<dbReference type="SUPFAM" id="SSF74650">
    <property type="entry name" value="Galactose mutarotase-like"/>
    <property type="match status" value="1"/>
</dbReference>
<sequence>MSYEEWSNSYTMEFSALKSVLSNCIQILTLEPWKENSILLRLEHIAEKNDDIRCSKTITLNIEEIFKPFTILSIKETNLGSNQWIEDVTRLVWYKESNEMKDYVRHYSSVYNLPEISLNPMEIRTFIIEVIFN</sequence>
<dbReference type="EMBL" id="GEDC01012846">
    <property type="protein sequence ID" value="JAS24452.1"/>
    <property type="molecule type" value="Transcribed_RNA"/>
</dbReference>
<proteinExistence type="predicted"/>
<dbReference type="GO" id="GO:0005764">
    <property type="term" value="C:lysosome"/>
    <property type="evidence" value="ECO:0007669"/>
    <property type="project" value="TreeGrafter"/>
</dbReference>
<dbReference type="GO" id="GO:0005975">
    <property type="term" value="P:carbohydrate metabolic process"/>
    <property type="evidence" value="ECO:0007669"/>
    <property type="project" value="InterPro"/>
</dbReference>
<accession>A0A1B6DFQ2</accession>
<dbReference type="AlphaFoldDB" id="A0A1B6DFQ2"/>
<name>A0A1B6DFQ2_9HEMI</name>
<evidence type="ECO:0000259" key="1">
    <source>
        <dbReference type="Pfam" id="PF17677"/>
    </source>
</evidence>
<gene>
    <name evidence="2" type="ORF">g.15378</name>
</gene>
<dbReference type="InterPro" id="IPR011013">
    <property type="entry name" value="Gal_mutarotase_sf_dom"/>
</dbReference>
<dbReference type="PANTHER" id="PTHR11607">
    <property type="entry name" value="ALPHA-MANNOSIDASE"/>
    <property type="match status" value="1"/>
</dbReference>